<evidence type="ECO:0000256" key="4">
    <source>
        <dbReference type="SAM" id="MobiDB-lite"/>
    </source>
</evidence>
<dbReference type="PROSITE" id="PS51017">
    <property type="entry name" value="CCT"/>
    <property type="match status" value="1"/>
</dbReference>
<evidence type="ECO:0000313" key="7">
    <source>
        <dbReference type="Proteomes" id="UP000824890"/>
    </source>
</evidence>
<sequence length="298" mass="34126">MDSELYIVDGSSSSSSFCHHSSSTEPDMFSSDTTTTTTTTDLFCNNPYLNPIDDQSLNFFDNFTPTTHHLLSSSPPLSQLQTLNLSHTNTFPSFESFDAVKTERPLFNSSVMEDSSSFPNQNLLGSPENSILSDHMRRVYSTGDLQNLRMDTTGQRSYSSPLGVENSWTTPFPGEEQSLKVGRYSAEERKEKISKYRAKRTQRNFTKTIKLVYLNEMFLKYACRKTLADNRPRVRGRFARNDEVLENPKIASSFSIQEDDDLWNLDGLHEEEEAFMSSFVECQSQPQRQMQYTTTSFW</sequence>
<keyword evidence="2 3" id="KW-0539">Nucleus</keyword>
<name>A0ABQ8BYW2_BRANA</name>
<protein>
    <recommendedName>
        <fullName evidence="5">CCT domain-containing protein</fullName>
    </recommendedName>
</protein>
<dbReference type="EMBL" id="JAGKQM010000009">
    <property type="protein sequence ID" value="KAH0909578.1"/>
    <property type="molecule type" value="Genomic_DNA"/>
</dbReference>
<proteinExistence type="predicted"/>
<keyword evidence="7" id="KW-1185">Reference proteome</keyword>
<organism evidence="6 7">
    <name type="scientific">Brassica napus</name>
    <name type="common">Rape</name>
    <dbReference type="NCBI Taxonomy" id="3708"/>
    <lineage>
        <taxon>Eukaryota</taxon>
        <taxon>Viridiplantae</taxon>
        <taxon>Streptophyta</taxon>
        <taxon>Embryophyta</taxon>
        <taxon>Tracheophyta</taxon>
        <taxon>Spermatophyta</taxon>
        <taxon>Magnoliopsida</taxon>
        <taxon>eudicotyledons</taxon>
        <taxon>Gunneridae</taxon>
        <taxon>Pentapetalae</taxon>
        <taxon>rosids</taxon>
        <taxon>malvids</taxon>
        <taxon>Brassicales</taxon>
        <taxon>Brassicaceae</taxon>
        <taxon>Brassiceae</taxon>
        <taxon>Brassica</taxon>
    </lineage>
</organism>
<dbReference type="Proteomes" id="UP000824890">
    <property type="component" value="Unassembled WGS sequence"/>
</dbReference>
<dbReference type="Pfam" id="PF06203">
    <property type="entry name" value="CCT"/>
    <property type="match status" value="1"/>
</dbReference>
<feature type="domain" description="CCT" evidence="5">
    <location>
        <begin position="199"/>
        <end position="241"/>
    </location>
</feature>
<accession>A0ABQ8BYW2</accession>
<dbReference type="PANTHER" id="PTHR31319:SF104">
    <property type="entry name" value="CCT MOTIF FAMILY PROTEIN"/>
    <property type="match status" value="1"/>
</dbReference>
<evidence type="ECO:0000313" key="6">
    <source>
        <dbReference type="EMBL" id="KAH0909578.1"/>
    </source>
</evidence>
<reference evidence="6 7" key="1">
    <citation type="submission" date="2021-05" db="EMBL/GenBank/DDBJ databases">
        <title>Genome Assembly of Synthetic Allotetraploid Brassica napus Reveals Homoeologous Exchanges between Subgenomes.</title>
        <authorList>
            <person name="Davis J.T."/>
        </authorList>
    </citation>
    <scope>NUCLEOTIDE SEQUENCE [LARGE SCALE GENOMIC DNA]</scope>
    <source>
        <strain evidence="7">cv. Da-Ae</strain>
        <tissue evidence="6">Seedling</tissue>
    </source>
</reference>
<dbReference type="InterPro" id="IPR010402">
    <property type="entry name" value="CCT_domain"/>
</dbReference>
<evidence type="ECO:0000256" key="2">
    <source>
        <dbReference type="ARBA" id="ARBA00023242"/>
    </source>
</evidence>
<comment type="caution">
    <text evidence="6">The sequence shown here is derived from an EMBL/GenBank/DDBJ whole genome shotgun (WGS) entry which is preliminary data.</text>
</comment>
<gene>
    <name evidence="6" type="ORF">HID58_032899</name>
</gene>
<evidence type="ECO:0000259" key="5">
    <source>
        <dbReference type="PROSITE" id="PS51017"/>
    </source>
</evidence>
<dbReference type="PANTHER" id="PTHR31319">
    <property type="entry name" value="ZINC FINGER PROTEIN CONSTANS-LIKE 4"/>
    <property type="match status" value="1"/>
</dbReference>
<feature type="region of interest" description="Disordered" evidence="4">
    <location>
        <begin position="10"/>
        <end position="36"/>
    </location>
</feature>
<evidence type="ECO:0000256" key="3">
    <source>
        <dbReference type="PROSITE-ProRule" id="PRU00357"/>
    </source>
</evidence>
<dbReference type="InterPro" id="IPR045281">
    <property type="entry name" value="CONSTANS-like"/>
</dbReference>
<comment type="subcellular location">
    <subcellularLocation>
        <location evidence="1 3">Nucleus</location>
    </subcellularLocation>
</comment>
<feature type="compositionally biased region" description="Low complexity" evidence="4">
    <location>
        <begin position="11"/>
        <end position="23"/>
    </location>
</feature>
<evidence type="ECO:0000256" key="1">
    <source>
        <dbReference type="ARBA" id="ARBA00004123"/>
    </source>
</evidence>